<evidence type="ECO:0000313" key="1">
    <source>
        <dbReference type="EMBL" id="CDX31801.1"/>
    </source>
</evidence>
<sequence length="62" mass="7030">MTWPVLLNAEKALGRLASADSHLPFQDWRWLVTRPETEGKRVVCAGVQVAILRPLDLHPSPW</sequence>
<reference evidence="1 2" key="1">
    <citation type="submission" date="2014-08" db="EMBL/GenBank/DDBJ databases">
        <authorList>
            <person name="Moulin Lionel"/>
        </authorList>
    </citation>
    <scope>NUCLEOTIDE SEQUENCE [LARGE SCALE GENOMIC DNA]</scope>
</reference>
<accession>A0A090ERM4</accession>
<gene>
    <name evidence="1" type="ORF">MPLDJ20_140412</name>
</gene>
<dbReference type="Proteomes" id="UP000046373">
    <property type="component" value="Unassembled WGS sequence"/>
</dbReference>
<proteinExistence type="predicted"/>
<name>A0A090ERM4_MESPL</name>
<organism evidence="1 2">
    <name type="scientific">Mesorhizobium plurifarium</name>
    <dbReference type="NCBI Taxonomy" id="69974"/>
    <lineage>
        <taxon>Bacteria</taxon>
        <taxon>Pseudomonadati</taxon>
        <taxon>Pseudomonadota</taxon>
        <taxon>Alphaproteobacteria</taxon>
        <taxon>Hyphomicrobiales</taxon>
        <taxon>Phyllobacteriaceae</taxon>
        <taxon>Mesorhizobium</taxon>
    </lineage>
</organism>
<evidence type="ECO:0000313" key="2">
    <source>
        <dbReference type="Proteomes" id="UP000046373"/>
    </source>
</evidence>
<dbReference type="AlphaFoldDB" id="A0A090ERM4"/>
<dbReference type="EMBL" id="CCNB01000006">
    <property type="protein sequence ID" value="CDX31801.1"/>
    <property type="molecule type" value="Genomic_DNA"/>
</dbReference>
<protein>
    <submittedName>
        <fullName evidence="1">Uncharacterized protein</fullName>
    </submittedName>
</protein>